<evidence type="ECO:0000313" key="3">
    <source>
        <dbReference type="Proteomes" id="UP001567538"/>
    </source>
</evidence>
<feature type="domain" description="Calponin-homology (CH)" evidence="1">
    <location>
        <begin position="41"/>
        <end position="140"/>
    </location>
</feature>
<evidence type="ECO:0000259" key="1">
    <source>
        <dbReference type="PROSITE" id="PS50021"/>
    </source>
</evidence>
<dbReference type="EMBL" id="JBEAFC010000003">
    <property type="protein sequence ID" value="KAL1565138.1"/>
    <property type="molecule type" value="Genomic_DNA"/>
</dbReference>
<dbReference type="AlphaFoldDB" id="A0ABD1I8U7"/>
<dbReference type="PROSITE" id="PS50021">
    <property type="entry name" value="CH"/>
    <property type="match status" value="1"/>
</dbReference>
<proteinExistence type="predicted"/>
<sequence>MAAIEDALPFSAASVVVDVLQQHGSRSRSLDFDARRAEEAAIRRCEAAAWLRKLIGVVAAKDLPAEPSEEEFRLGLRSGIILCNALNKVQAGAVQKVVESSSDAVLVPDGAALSAFQYFENVRNFLVAVIWSREGNLRGW</sequence>
<dbReference type="Proteomes" id="UP001567538">
    <property type="component" value="Unassembled WGS sequence"/>
</dbReference>
<accession>A0ABD1I8U7</accession>
<dbReference type="InterPro" id="IPR036872">
    <property type="entry name" value="CH_dom_sf"/>
</dbReference>
<organism evidence="2 3">
    <name type="scientific">Salvia divinorum</name>
    <name type="common">Maria pastora</name>
    <name type="synonym">Diviner's sage</name>
    <dbReference type="NCBI Taxonomy" id="28513"/>
    <lineage>
        <taxon>Eukaryota</taxon>
        <taxon>Viridiplantae</taxon>
        <taxon>Streptophyta</taxon>
        <taxon>Embryophyta</taxon>
        <taxon>Tracheophyta</taxon>
        <taxon>Spermatophyta</taxon>
        <taxon>Magnoliopsida</taxon>
        <taxon>eudicotyledons</taxon>
        <taxon>Gunneridae</taxon>
        <taxon>Pentapetalae</taxon>
        <taxon>asterids</taxon>
        <taxon>lamiids</taxon>
        <taxon>Lamiales</taxon>
        <taxon>Lamiaceae</taxon>
        <taxon>Nepetoideae</taxon>
        <taxon>Mentheae</taxon>
        <taxon>Salviinae</taxon>
        <taxon>Salvia</taxon>
        <taxon>Salvia subgen. Calosphace</taxon>
    </lineage>
</organism>
<dbReference type="Pfam" id="PF00307">
    <property type="entry name" value="CH"/>
    <property type="match status" value="1"/>
</dbReference>
<keyword evidence="3" id="KW-1185">Reference proteome</keyword>
<dbReference type="Gene3D" id="1.10.418.10">
    <property type="entry name" value="Calponin-like domain"/>
    <property type="match status" value="1"/>
</dbReference>
<protein>
    <submittedName>
        <fullName evidence="2">Kinesin-like protein KIN-14I</fullName>
    </submittedName>
</protein>
<reference evidence="2 3" key="1">
    <citation type="submission" date="2024-06" db="EMBL/GenBank/DDBJ databases">
        <title>A chromosome level genome sequence of Diviner's sage (Salvia divinorum).</title>
        <authorList>
            <person name="Ford S.A."/>
            <person name="Ro D.-K."/>
            <person name="Ness R.W."/>
            <person name="Phillips M.A."/>
        </authorList>
    </citation>
    <scope>NUCLEOTIDE SEQUENCE [LARGE SCALE GENOMIC DNA]</scope>
    <source>
        <strain evidence="2">SAF-2024a</strain>
        <tissue evidence="2">Leaf</tissue>
    </source>
</reference>
<comment type="caution">
    <text evidence="2">The sequence shown here is derived from an EMBL/GenBank/DDBJ whole genome shotgun (WGS) entry which is preliminary data.</text>
</comment>
<evidence type="ECO:0000313" key="2">
    <source>
        <dbReference type="EMBL" id="KAL1565138.1"/>
    </source>
</evidence>
<name>A0ABD1I8U7_SALDI</name>
<gene>
    <name evidence="2" type="primary">KIN14I</name>
    <name evidence="2" type="ORF">AAHA92_07393</name>
</gene>
<dbReference type="SUPFAM" id="SSF47576">
    <property type="entry name" value="Calponin-homology domain, CH-domain"/>
    <property type="match status" value="1"/>
</dbReference>
<dbReference type="InterPro" id="IPR001715">
    <property type="entry name" value="CH_dom"/>
</dbReference>